<dbReference type="Gene3D" id="3.40.50.410">
    <property type="entry name" value="von Willebrand factor, type A domain"/>
    <property type="match status" value="1"/>
</dbReference>
<dbReference type="InterPro" id="IPR036465">
    <property type="entry name" value="vWFA_dom_sf"/>
</dbReference>
<dbReference type="Pfam" id="PF13519">
    <property type="entry name" value="VWA_2"/>
    <property type="match status" value="1"/>
</dbReference>
<proteinExistence type="predicted"/>
<gene>
    <name evidence="3" type="ORF">NCTC11535_01253</name>
</gene>
<dbReference type="PANTHER" id="PTHR37947">
    <property type="entry name" value="BLL2462 PROTEIN"/>
    <property type="match status" value="1"/>
</dbReference>
<protein>
    <submittedName>
        <fullName evidence="3">Uncharacterized protein encoded in toxicity protection region of plasmid R478, contains von Willebrand factor (VWF) domain</fullName>
    </submittedName>
</protein>
<dbReference type="Proteomes" id="UP000250006">
    <property type="component" value="Unassembled WGS sequence"/>
</dbReference>
<feature type="transmembrane region" description="Helical" evidence="1">
    <location>
        <begin position="47"/>
        <end position="65"/>
    </location>
</feature>
<accession>A0ABY1VNB0</accession>
<feature type="domain" description="VWFA" evidence="2">
    <location>
        <begin position="74"/>
        <end position="266"/>
    </location>
</feature>
<organism evidence="3 4">
    <name type="scientific">Actinomyces bovis</name>
    <dbReference type="NCBI Taxonomy" id="1658"/>
    <lineage>
        <taxon>Bacteria</taxon>
        <taxon>Bacillati</taxon>
        <taxon>Actinomycetota</taxon>
        <taxon>Actinomycetes</taxon>
        <taxon>Actinomycetales</taxon>
        <taxon>Actinomycetaceae</taxon>
        <taxon>Actinomyces</taxon>
    </lineage>
</organism>
<reference evidence="3 4" key="1">
    <citation type="submission" date="2018-06" db="EMBL/GenBank/DDBJ databases">
        <authorList>
            <consortium name="Pathogen Informatics"/>
            <person name="Doyle S."/>
        </authorList>
    </citation>
    <scope>NUCLEOTIDE SEQUENCE [LARGE SCALE GENOMIC DNA]</scope>
    <source>
        <strain evidence="3 4">NCTC11535</strain>
    </source>
</reference>
<evidence type="ECO:0000313" key="4">
    <source>
        <dbReference type="Proteomes" id="UP000250006"/>
    </source>
</evidence>
<keyword evidence="1" id="KW-0472">Membrane</keyword>
<dbReference type="RefSeq" id="WP_111836540.1">
    <property type="nucleotide sequence ID" value="NZ_UAPQ01000007.1"/>
</dbReference>
<keyword evidence="1" id="KW-1133">Transmembrane helix</keyword>
<dbReference type="SUPFAM" id="SSF53300">
    <property type="entry name" value="vWA-like"/>
    <property type="match status" value="1"/>
</dbReference>
<dbReference type="PANTHER" id="PTHR37947:SF1">
    <property type="entry name" value="BLL2462 PROTEIN"/>
    <property type="match status" value="1"/>
</dbReference>
<sequence length="350" mass="37185">MSFNPMVPWWLLLLLVLALGGLLFWSSRWLLRADADRGARLTLLRRGALAAVVVLMVAGPSVPVYRGQTTSNVEVYLLVDRTGSMAAEDWNGSEPRLKGVRQDILDIRQAIPQARFSILALDSTAARELPLTSDLDAVGAWADSLKQEISAKSTGSSLERGMPLLARSLVRAYENEPGDVRLVFILSDGEPTDGGAAANDAAAAGLSWEKIKPLVDGGAVLGYGTAEGGKMREFNGKADSGAGSDAPYLKDKSTGQDGISKIDENALNAAATGLGLPYVHRTAPGGVESFTKLDVPTILKDGRGRRSHHGYLVWPLGLLAAGLIIWELAALAQAEGRLSRLAPSTRSTHP</sequence>
<keyword evidence="1" id="KW-0812">Transmembrane</keyword>
<evidence type="ECO:0000256" key="1">
    <source>
        <dbReference type="SAM" id="Phobius"/>
    </source>
</evidence>
<dbReference type="EMBL" id="UAPQ01000007">
    <property type="protein sequence ID" value="SPT53583.1"/>
    <property type="molecule type" value="Genomic_DNA"/>
</dbReference>
<comment type="caution">
    <text evidence="3">The sequence shown here is derived from an EMBL/GenBank/DDBJ whole genome shotgun (WGS) entry which is preliminary data.</text>
</comment>
<name>A0ABY1VNB0_9ACTO</name>
<evidence type="ECO:0000259" key="2">
    <source>
        <dbReference type="PROSITE" id="PS50234"/>
    </source>
</evidence>
<feature type="transmembrane region" description="Helical" evidence="1">
    <location>
        <begin position="6"/>
        <end position="26"/>
    </location>
</feature>
<feature type="transmembrane region" description="Helical" evidence="1">
    <location>
        <begin position="311"/>
        <end position="332"/>
    </location>
</feature>
<keyword evidence="4" id="KW-1185">Reference proteome</keyword>
<dbReference type="InterPro" id="IPR002035">
    <property type="entry name" value="VWF_A"/>
</dbReference>
<dbReference type="PROSITE" id="PS50234">
    <property type="entry name" value="VWFA"/>
    <property type="match status" value="1"/>
</dbReference>
<evidence type="ECO:0000313" key="3">
    <source>
        <dbReference type="EMBL" id="SPT53583.1"/>
    </source>
</evidence>